<evidence type="ECO:0000313" key="2">
    <source>
        <dbReference type="EMBL" id="XDQ83760.1"/>
    </source>
</evidence>
<feature type="chain" id="PRO_5044205664" description="Secreted protein" evidence="1">
    <location>
        <begin position="22"/>
        <end position="160"/>
    </location>
</feature>
<accession>A0AB39TX85</accession>
<protein>
    <recommendedName>
        <fullName evidence="3">Secreted protein</fullName>
    </recommendedName>
</protein>
<proteinExistence type="predicted"/>
<name>A0AB39TX85_9ACTN</name>
<dbReference type="EMBL" id="CP163445">
    <property type="protein sequence ID" value="XDQ83760.1"/>
    <property type="molecule type" value="Genomic_DNA"/>
</dbReference>
<sequence>MKRMKKAAASAVALIAMTVGTAVVGPAAPAHATAAECTGGANGFKDVPNQRVYGEQTVRSVGWWSPRGYVEISLEKGDPYGPVMGWARLSGATDQSMQVWMDWTKDGGKSWTQCGPFSPTTIWVGEPVTTPAQTVSSELAYRFRACGSFWPGNVTCTDWW</sequence>
<dbReference type="AlphaFoldDB" id="A0AB39TX85"/>
<keyword evidence="1" id="KW-0732">Signal</keyword>
<feature type="signal peptide" evidence="1">
    <location>
        <begin position="1"/>
        <end position="21"/>
    </location>
</feature>
<organism evidence="2">
    <name type="scientific">Streptomyces sp. Y1</name>
    <dbReference type="NCBI Taxonomy" id="3238634"/>
    <lineage>
        <taxon>Bacteria</taxon>
        <taxon>Bacillati</taxon>
        <taxon>Actinomycetota</taxon>
        <taxon>Actinomycetes</taxon>
        <taxon>Kitasatosporales</taxon>
        <taxon>Streptomycetaceae</taxon>
        <taxon>Streptomyces</taxon>
    </lineage>
</organism>
<evidence type="ECO:0000256" key="1">
    <source>
        <dbReference type="SAM" id="SignalP"/>
    </source>
</evidence>
<gene>
    <name evidence="2" type="ORF">AB2U05_37270</name>
</gene>
<evidence type="ECO:0008006" key="3">
    <source>
        <dbReference type="Google" id="ProtNLM"/>
    </source>
</evidence>
<dbReference type="RefSeq" id="WP_369185805.1">
    <property type="nucleotide sequence ID" value="NZ_CP163445.1"/>
</dbReference>
<reference evidence="2" key="1">
    <citation type="submission" date="2024-07" db="EMBL/GenBank/DDBJ databases">
        <authorList>
            <person name="Yu S.T."/>
        </authorList>
    </citation>
    <scope>NUCLEOTIDE SEQUENCE</scope>
    <source>
        <strain evidence="2">Y1</strain>
    </source>
</reference>